<accession>A0A918N3V8</accession>
<sequence>MESTKDFFLSKKVANQYLYMGVTALVIGVIFLVLIGNVTLLGIGILFTIMGVLNQSLKIIKLYPQYLEVKLGVIASKKLIKYDQITGFSVEKKMMILHYNNEKNEPKKVKFHIKAFEKEDIIELDQELKQKTDLEPIHTFIQTGIE</sequence>
<evidence type="ECO:0000313" key="2">
    <source>
        <dbReference type="EMBL" id="GGX14822.1"/>
    </source>
</evidence>
<keyword evidence="1" id="KW-0472">Membrane</keyword>
<evidence type="ECO:0000313" key="3">
    <source>
        <dbReference type="Proteomes" id="UP000601108"/>
    </source>
</evidence>
<name>A0A918N3V8_9FLAO</name>
<comment type="caution">
    <text evidence="2">The sequence shown here is derived from an EMBL/GenBank/DDBJ whole genome shotgun (WGS) entry which is preliminary data.</text>
</comment>
<gene>
    <name evidence="2" type="ORF">GCM10007384_15590</name>
</gene>
<keyword evidence="1" id="KW-0812">Transmembrane</keyword>
<proteinExistence type="predicted"/>
<organism evidence="2 3">
    <name type="scientific">Aquimarina muelleri</name>
    <dbReference type="NCBI Taxonomy" id="279356"/>
    <lineage>
        <taxon>Bacteria</taxon>
        <taxon>Pseudomonadati</taxon>
        <taxon>Bacteroidota</taxon>
        <taxon>Flavobacteriia</taxon>
        <taxon>Flavobacteriales</taxon>
        <taxon>Flavobacteriaceae</taxon>
        <taxon>Aquimarina</taxon>
    </lineage>
</organism>
<dbReference type="AlphaFoldDB" id="A0A918N3V8"/>
<dbReference type="Proteomes" id="UP000601108">
    <property type="component" value="Unassembled WGS sequence"/>
</dbReference>
<keyword evidence="1" id="KW-1133">Transmembrane helix</keyword>
<dbReference type="RefSeq" id="WP_027411750.1">
    <property type="nucleotide sequence ID" value="NZ_BMWS01000008.1"/>
</dbReference>
<evidence type="ECO:0000256" key="1">
    <source>
        <dbReference type="SAM" id="Phobius"/>
    </source>
</evidence>
<feature type="transmembrane region" description="Helical" evidence="1">
    <location>
        <begin position="20"/>
        <end position="53"/>
    </location>
</feature>
<protein>
    <submittedName>
        <fullName evidence="2">Uncharacterized protein</fullName>
    </submittedName>
</protein>
<keyword evidence="3" id="KW-1185">Reference proteome</keyword>
<reference evidence="2 3" key="1">
    <citation type="journal article" date="2014" name="Int. J. Syst. Evol. Microbiol.">
        <title>Complete genome sequence of Corynebacterium casei LMG S-19264T (=DSM 44701T), isolated from a smear-ripened cheese.</title>
        <authorList>
            <consortium name="US DOE Joint Genome Institute (JGI-PGF)"/>
            <person name="Walter F."/>
            <person name="Albersmeier A."/>
            <person name="Kalinowski J."/>
            <person name="Ruckert C."/>
        </authorList>
    </citation>
    <scope>NUCLEOTIDE SEQUENCE [LARGE SCALE GENOMIC DNA]</scope>
    <source>
        <strain evidence="2 3">KCTC 12285</strain>
    </source>
</reference>
<dbReference type="EMBL" id="BMWS01000008">
    <property type="protein sequence ID" value="GGX14822.1"/>
    <property type="molecule type" value="Genomic_DNA"/>
</dbReference>